<dbReference type="GO" id="GO:0000149">
    <property type="term" value="F:SNARE binding"/>
    <property type="evidence" value="ECO:0007669"/>
    <property type="project" value="TreeGrafter"/>
</dbReference>
<dbReference type="PANTHER" id="PTHR13803:SF4">
    <property type="entry name" value="SECRETORY 24CD, ISOFORM C"/>
    <property type="match status" value="1"/>
</dbReference>
<evidence type="ECO:0000313" key="10">
    <source>
        <dbReference type="EMBL" id="KMS98955.1"/>
    </source>
</evidence>
<feature type="region of interest" description="Disordered" evidence="4">
    <location>
        <begin position="1"/>
        <end position="298"/>
    </location>
</feature>
<dbReference type="InterPro" id="IPR036465">
    <property type="entry name" value="vWFA_dom_sf"/>
</dbReference>
<dbReference type="InterPro" id="IPR006896">
    <property type="entry name" value="Sec23/24_trunk_dom"/>
</dbReference>
<sequence length="1079" mass="116914">MSAPVQPGASRPNTQRPVGPPAGYIPNFPRGPDASLSQNFQNLQLNRPQNAPVPPFGGPSRPPPFGQNPSPFSGLSPVSRPGPPPPGVVPRGVVTPGGPPQSTMPSIMGPGRPSGPMPGQPPFASRGPPPGSHPPGVSPPPFQGSQPIPQHLSARPSGFGSSPATTGPLPSSSTQPRPISNGPPFSSGAFPGRPPVEGAQQSFVGGPPPSGMQPPMMHPYQGSQRASGPPAPPMDSLSGPSQPASPFSVVPQRGQPPSGSTFGQQPWQTQPRQLAPSSLSSSVQPPMMYGMPPPLASQSMATMPPAISHIGGPTASKVDPNQIPRPIPSSTVILYETRQSNQANPPPPATSEYIVTDTGNCSPRYMRCTSSQIPCTSEVLATSGMQLALLVQPFALPHPSEEPIQVVDFGERGPLRCSRCKGYINPFMKFINQGRQFICNLCGFTDETPRDYQCNLGPDGRRRDADERAELCRGTVEFVATKEYMVRDPMPAVFFFLVDVSMNAIQTGATAAACSAISQVIADLPEGPRTMVGIATFDSTIHFYNLKRALQQPLMLIVPDVQDVYTPLETDIIVQLSECRQHLELLLESIPTMFQSNMTADSAFGAAVKGAYLAMKSTGGKLLVFQSVLPSIGISNLSAREAEGRANISAGDKEAHKLLQPVDKTLREMALELAEYQVCVDVFLTTQSYVDIASISLLPRTTGGQVYYYYPFSALSDNAKLCNDLRWNVSRPQGFEAVMRVRCSQGLQVQEYTGNFCKRIPTDVDLPAIDCDKTIMVTLKHDEKLQDGAECAFQCAILYTTVYGQRRIRVMNLSLSCTSTLPNLFRSADLDAQFTCFLKEAASEIPTLPLSQVREHATNHCVNILHAYRKFCSTVQSSGQLILPEALKLLPLYTLALTKSTGLRTDGRIDDRSSWMTYVSSLSAPLAVPLVYPRLISVHDLFSKETDGSLIPSPLPLSSENISDDGIYLLENGQDALIYIGNSVNSNLLQQLFGFSSVAEIPTQFVLQQHDNAQSKKLNEVINEIRRQRYSYLRLKLCKQGDPSGMLFSSYMVEDKTPMGLSYVEFLVHIHRQIQNKMD</sequence>
<evidence type="ECO:0000256" key="3">
    <source>
        <dbReference type="ARBA" id="ARBA00022927"/>
    </source>
</evidence>
<dbReference type="InterPro" id="IPR029006">
    <property type="entry name" value="ADF-H/Gelsolin-like_dom_sf"/>
</dbReference>
<keyword evidence="2" id="KW-0813">Transport</keyword>
<dbReference type="GO" id="GO:0006886">
    <property type="term" value="P:intracellular protein transport"/>
    <property type="evidence" value="ECO:0007669"/>
    <property type="project" value="InterPro"/>
</dbReference>
<dbReference type="InterPro" id="IPR006895">
    <property type="entry name" value="Znf_Sec23_Sec24"/>
</dbReference>
<dbReference type="SUPFAM" id="SSF82754">
    <property type="entry name" value="C-terminal, gelsolin-like domain of Sec23/24"/>
    <property type="match status" value="1"/>
</dbReference>
<dbReference type="Gene3D" id="2.60.40.1670">
    <property type="entry name" value="beta-sandwich domain of Sec23/24"/>
    <property type="match status" value="1"/>
</dbReference>
<dbReference type="Proteomes" id="UP000035740">
    <property type="component" value="Unassembled WGS sequence"/>
</dbReference>
<name>A0A0J8E6Y2_BETVV</name>
<feature type="compositionally biased region" description="Pro residues" evidence="4">
    <location>
        <begin position="113"/>
        <end position="142"/>
    </location>
</feature>
<feature type="domain" description="Zinc finger Sec23/Sec24-type" evidence="6">
    <location>
        <begin position="414"/>
        <end position="452"/>
    </location>
</feature>
<protein>
    <submittedName>
        <fullName evidence="10">Uncharacterized protein</fullName>
    </submittedName>
</protein>
<dbReference type="Gramene" id="KMS98955">
    <property type="protein sequence ID" value="KMS98955"/>
    <property type="gene ID" value="BVRB_3g067550"/>
</dbReference>
<dbReference type="PANTHER" id="PTHR13803">
    <property type="entry name" value="SEC24-RELATED PROTEIN"/>
    <property type="match status" value="1"/>
</dbReference>
<dbReference type="InterPro" id="IPR041742">
    <property type="entry name" value="Sec24-like_trunk_dom"/>
</dbReference>
<proteinExistence type="inferred from homology"/>
<dbReference type="InterPro" id="IPR007123">
    <property type="entry name" value="Gelsolin-like_dom"/>
</dbReference>
<dbReference type="Pfam" id="PF04815">
    <property type="entry name" value="Sec23_helical"/>
    <property type="match status" value="1"/>
</dbReference>
<dbReference type="EMBL" id="KQ090240">
    <property type="protein sequence ID" value="KMS98955.1"/>
    <property type="molecule type" value="Genomic_DNA"/>
</dbReference>
<dbReference type="Gene3D" id="3.40.20.10">
    <property type="entry name" value="Severin"/>
    <property type="match status" value="1"/>
</dbReference>
<dbReference type="GO" id="GO:0030127">
    <property type="term" value="C:COPII vesicle coat"/>
    <property type="evidence" value="ECO:0007669"/>
    <property type="project" value="InterPro"/>
</dbReference>
<dbReference type="InterPro" id="IPR006900">
    <property type="entry name" value="Sec23/24_helical_dom"/>
</dbReference>
<evidence type="ECO:0000256" key="2">
    <source>
        <dbReference type="ARBA" id="ARBA00022448"/>
    </source>
</evidence>
<reference evidence="10 11" key="1">
    <citation type="journal article" date="2014" name="Nature">
        <title>The genome of the recently domesticated crop plant sugar beet (Beta vulgaris).</title>
        <authorList>
            <person name="Dohm J.C."/>
            <person name="Minoche A.E."/>
            <person name="Holtgrawe D."/>
            <person name="Capella-Gutierrez S."/>
            <person name="Zakrzewski F."/>
            <person name="Tafer H."/>
            <person name="Rupp O."/>
            <person name="Sorensen T.R."/>
            <person name="Stracke R."/>
            <person name="Reinhardt R."/>
            <person name="Goesmann A."/>
            <person name="Kraft T."/>
            <person name="Schulz B."/>
            <person name="Stadler P.F."/>
            <person name="Schmidt T."/>
            <person name="Gabaldon T."/>
            <person name="Lehrach H."/>
            <person name="Weisshaar B."/>
            <person name="Himmelbauer H."/>
        </authorList>
    </citation>
    <scope>NUCLEOTIDE SEQUENCE [LARGE SCALE GENOMIC DNA]</scope>
    <source>
        <tissue evidence="10">Taproot</tissue>
    </source>
</reference>
<feature type="compositionally biased region" description="Polar residues" evidence="4">
    <location>
        <begin position="159"/>
        <end position="178"/>
    </location>
</feature>
<dbReference type="OMA" id="TIPSNEX"/>
<feature type="domain" description="Gelsolin-like" evidence="5">
    <location>
        <begin position="952"/>
        <end position="1020"/>
    </location>
</feature>
<dbReference type="Pfam" id="PF00626">
    <property type="entry name" value="Gelsolin"/>
    <property type="match status" value="1"/>
</dbReference>
<dbReference type="OrthoDB" id="49016at2759"/>
<dbReference type="Gene3D" id="2.30.30.380">
    <property type="entry name" value="Zn-finger domain of Sec23/24"/>
    <property type="match status" value="1"/>
</dbReference>
<dbReference type="GO" id="GO:0008270">
    <property type="term" value="F:zinc ion binding"/>
    <property type="evidence" value="ECO:0007669"/>
    <property type="project" value="InterPro"/>
</dbReference>
<feature type="compositionally biased region" description="Pro residues" evidence="4">
    <location>
        <begin position="51"/>
        <end position="66"/>
    </location>
</feature>
<dbReference type="InterPro" id="IPR012990">
    <property type="entry name" value="Beta-sandwich_Sec23_24"/>
</dbReference>
<dbReference type="Pfam" id="PF08033">
    <property type="entry name" value="Sec23_BS"/>
    <property type="match status" value="1"/>
</dbReference>
<dbReference type="SUPFAM" id="SSF81995">
    <property type="entry name" value="beta-sandwich domain of Sec23/24"/>
    <property type="match status" value="1"/>
</dbReference>
<dbReference type="InterPro" id="IPR036175">
    <property type="entry name" value="Sec23/24_helical_dom_sf"/>
</dbReference>
<dbReference type="InterPro" id="IPR036180">
    <property type="entry name" value="Gelsolin-like_dom_sf"/>
</dbReference>
<accession>A0A0J8E6Y2</accession>
<dbReference type="SUPFAM" id="SSF82919">
    <property type="entry name" value="Zn-finger domain of Sec23/24"/>
    <property type="match status" value="1"/>
</dbReference>
<gene>
    <name evidence="10" type="ORF">BVRB_3g067550</name>
</gene>
<dbReference type="eggNOG" id="KOG1984">
    <property type="taxonomic scope" value="Eukaryota"/>
</dbReference>
<organism evidence="10 11">
    <name type="scientific">Beta vulgaris subsp. vulgaris</name>
    <name type="common">Beet</name>
    <dbReference type="NCBI Taxonomy" id="3555"/>
    <lineage>
        <taxon>Eukaryota</taxon>
        <taxon>Viridiplantae</taxon>
        <taxon>Streptophyta</taxon>
        <taxon>Embryophyta</taxon>
        <taxon>Tracheophyta</taxon>
        <taxon>Spermatophyta</taxon>
        <taxon>Magnoliopsida</taxon>
        <taxon>eudicotyledons</taxon>
        <taxon>Gunneridae</taxon>
        <taxon>Pentapetalae</taxon>
        <taxon>Caryophyllales</taxon>
        <taxon>Chenopodiaceae</taxon>
        <taxon>Betoideae</taxon>
        <taxon>Beta</taxon>
    </lineage>
</organism>
<dbReference type="SUPFAM" id="SSF81811">
    <property type="entry name" value="Helical domain of Sec23/24"/>
    <property type="match status" value="1"/>
</dbReference>
<dbReference type="AlphaFoldDB" id="A0A0J8E6Y2"/>
<dbReference type="Pfam" id="PF04810">
    <property type="entry name" value="zf-Sec23_Sec24"/>
    <property type="match status" value="1"/>
</dbReference>
<dbReference type="Gene3D" id="3.40.50.410">
    <property type="entry name" value="von Willebrand factor, type A domain"/>
    <property type="match status" value="1"/>
</dbReference>
<feature type="domain" description="Sec23/Sec24 beta-sandwich" evidence="9">
    <location>
        <begin position="734"/>
        <end position="818"/>
    </location>
</feature>
<dbReference type="GO" id="GO:0090110">
    <property type="term" value="P:COPII-coated vesicle cargo loading"/>
    <property type="evidence" value="ECO:0007669"/>
    <property type="project" value="TreeGrafter"/>
</dbReference>
<evidence type="ECO:0000259" key="7">
    <source>
        <dbReference type="Pfam" id="PF04811"/>
    </source>
</evidence>
<dbReference type="KEGG" id="bvg:104906594"/>
<evidence type="ECO:0000259" key="6">
    <source>
        <dbReference type="Pfam" id="PF04810"/>
    </source>
</evidence>
<dbReference type="InterPro" id="IPR050550">
    <property type="entry name" value="SEC23_SEC24_subfamily"/>
</dbReference>
<feature type="compositionally biased region" description="Polar residues" evidence="4">
    <location>
        <begin position="255"/>
        <end position="284"/>
    </location>
</feature>
<dbReference type="Gene3D" id="1.20.120.730">
    <property type="entry name" value="Sec23/Sec24 helical domain"/>
    <property type="match status" value="1"/>
</dbReference>
<comment type="similarity">
    <text evidence="1">Belongs to the SEC23/SEC24 family. SEC24 subfamily.</text>
</comment>
<evidence type="ECO:0000259" key="8">
    <source>
        <dbReference type="Pfam" id="PF04815"/>
    </source>
</evidence>
<evidence type="ECO:0000313" key="11">
    <source>
        <dbReference type="Proteomes" id="UP000035740"/>
    </source>
</evidence>
<dbReference type="CDD" id="cd01479">
    <property type="entry name" value="Sec24-like"/>
    <property type="match status" value="1"/>
</dbReference>
<dbReference type="SUPFAM" id="SSF53300">
    <property type="entry name" value="vWA-like"/>
    <property type="match status" value="1"/>
</dbReference>
<dbReference type="GO" id="GO:0070971">
    <property type="term" value="C:endoplasmic reticulum exit site"/>
    <property type="evidence" value="ECO:0007669"/>
    <property type="project" value="TreeGrafter"/>
</dbReference>
<evidence type="ECO:0000259" key="9">
    <source>
        <dbReference type="Pfam" id="PF08033"/>
    </source>
</evidence>
<evidence type="ECO:0000259" key="5">
    <source>
        <dbReference type="Pfam" id="PF00626"/>
    </source>
</evidence>
<feature type="domain" description="Sec23/Sec24 helical" evidence="8">
    <location>
        <begin position="829"/>
        <end position="927"/>
    </location>
</feature>
<evidence type="ECO:0000256" key="1">
    <source>
        <dbReference type="ARBA" id="ARBA00008334"/>
    </source>
</evidence>
<dbReference type="Pfam" id="PF04811">
    <property type="entry name" value="Sec23_trunk"/>
    <property type="match status" value="1"/>
</dbReference>
<feature type="domain" description="Sec23/Sec24 trunk" evidence="7">
    <location>
        <begin position="489"/>
        <end position="729"/>
    </location>
</feature>
<evidence type="ECO:0000256" key="4">
    <source>
        <dbReference type="SAM" id="MobiDB-lite"/>
    </source>
</evidence>
<dbReference type="InterPro" id="IPR036174">
    <property type="entry name" value="Znf_Sec23_Sec24_sf"/>
</dbReference>
<feature type="compositionally biased region" description="Polar residues" evidence="4">
    <location>
        <begin position="35"/>
        <end position="49"/>
    </location>
</feature>
<keyword evidence="11" id="KW-1185">Reference proteome</keyword>
<keyword evidence="3" id="KW-0653">Protein transport</keyword>